<gene>
    <name evidence="2" type="ORF">CINCED_3A017612</name>
</gene>
<proteinExistence type="predicted"/>
<feature type="region of interest" description="Disordered" evidence="1">
    <location>
        <begin position="8"/>
        <end position="29"/>
    </location>
</feature>
<dbReference type="AlphaFoldDB" id="A0A5E4M180"/>
<sequence length="70" mass="8099">MFTIASIATLRPPYTPPSTTQQPTTARNSLPKRAYSAFQSTIVRTQRHIQHELTSFRYRLARTRRVPQPT</sequence>
<protein>
    <submittedName>
        <fullName evidence="2">Uncharacterized protein</fullName>
    </submittedName>
</protein>
<dbReference type="EMBL" id="CABPRJ010000003">
    <property type="protein sequence ID" value="VVC24557.1"/>
    <property type="molecule type" value="Genomic_DNA"/>
</dbReference>
<evidence type="ECO:0000313" key="3">
    <source>
        <dbReference type="Proteomes" id="UP000325440"/>
    </source>
</evidence>
<organism evidence="2 3">
    <name type="scientific">Cinara cedri</name>
    <dbReference type="NCBI Taxonomy" id="506608"/>
    <lineage>
        <taxon>Eukaryota</taxon>
        <taxon>Metazoa</taxon>
        <taxon>Ecdysozoa</taxon>
        <taxon>Arthropoda</taxon>
        <taxon>Hexapoda</taxon>
        <taxon>Insecta</taxon>
        <taxon>Pterygota</taxon>
        <taxon>Neoptera</taxon>
        <taxon>Paraneoptera</taxon>
        <taxon>Hemiptera</taxon>
        <taxon>Sternorrhyncha</taxon>
        <taxon>Aphidomorpha</taxon>
        <taxon>Aphidoidea</taxon>
        <taxon>Aphididae</taxon>
        <taxon>Lachninae</taxon>
        <taxon>Cinara</taxon>
    </lineage>
</organism>
<accession>A0A5E4M180</accession>
<evidence type="ECO:0000256" key="1">
    <source>
        <dbReference type="SAM" id="MobiDB-lite"/>
    </source>
</evidence>
<reference evidence="2 3" key="1">
    <citation type="submission" date="2019-08" db="EMBL/GenBank/DDBJ databases">
        <authorList>
            <person name="Alioto T."/>
            <person name="Alioto T."/>
            <person name="Gomez Garrido J."/>
        </authorList>
    </citation>
    <scope>NUCLEOTIDE SEQUENCE [LARGE SCALE GENOMIC DNA]</scope>
</reference>
<keyword evidence="3" id="KW-1185">Reference proteome</keyword>
<evidence type="ECO:0000313" key="2">
    <source>
        <dbReference type="EMBL" id="VVC24557.1"/>
    </source>
</evidence>
<name>A0A5E4M180_9HEMI</name>
<dbReference type="Proteomes" id="UP000325440">
    <property type="component" value="Unassembled WGS sequence"/>
</dbReference>